<dbReference type="GO" id="GO:0016020">
    <property type="term" value="C:membrane"/>
    <property type="evidence" value="ECO:0007669"/>
    <property type="project" value="UniProtKB-SubCell"/>
</dbReference>
<feature type="transmembrane region" description="Helical" evidence="5">
    <location>
        <begin position="356"/>
        <end position="375"/>
    </location>
</feature>
<dbReference type="InterPro" id="IPR036259">
    <property type="entry name" value="MFS_trans_sf"/>
</dbReference>
<keyword evidence="2 5" id="KW-0812">Transmembrane</keyword>
<evidence type="ECO:0000256" key="2">
    <source>
        <dbReference type="ARBA" id="ARBA00022692"/>
    </source>
</evidence>
<proteinExistence type="predicted"/>
<feature type="transmembrane region" description="Helical" evidence="5">
    <location>
        <begin position="396"/>
        <end position="417"/>
    </location>
</feature>
<protein>
    <submittedName>
        <fullName evidence="7">Putative actinorhodin transporter</fullName>
    </submittedName>
</protein>
<dbReference type="SUPFAM" id="SSF103473">
    <property type="entry name" value="MFS general substrate transporter"/>
    <property type="match status" value="2"/>
</dbReference>
<dbReference type="AlphaFoldDB" id="A0A6N6JL16"/>
<feature type="domain" description="Major facilitator superfamily (MFS) profile" evidence="6">
    <location>
        <begin position="1"/>
        <end position="463"/>
    </location>
</feature>
<evidence type="ECO:0000259" key="6">
    <source>
        <dbReference type="PROSITE" id="PS50850"/>
    </source>
</evidence>
<dbReference type="RefSeq" id="WP_243144975.1">
    <property type="nucleotide sequence ID" value="NZ_BLJE01000005.1"/>
</dbReference>
<dbReference type="EMBL" id="BLJE01000005">
    <property type="protein sequence ID" value="GFE66560.1"/>
    <property type="molecule type" value="Genomic_DNA"/>
</dbReference>
<feature type="transmembrane region" description="Helical" evidence="5">
    <location>
        <begin position="91"/>
        <end position="112"/>
    </location>
</feature>
<dbReference type="CDD" id="cd17321">
    <property type="entry name" value="MFS_MMR_MDR_like"/>
    <property type="match status" value="1"/>
</dbReference>
<sequence>MAVLFLASFMNLIDVSIVNVALPQIQADTGATATQLEWVAAIYVLALAVGLLPFGRFGDVFGRRCLFIWGLIGFTVSSAVCGLAPDVVTLIAARAVKGIAAAMMVPQVLAIAHVIFPAEEKSRVFGLFGTVSSLAVVAGPIIGGALISADIAGLGWRLAFLINIPLGIAALIGIRIFVPLLDTDSDAQSDWIGTSLFTVAAVLLVLPLIEGRALGWPWWCFAALFSAIPATLAFVAFEHRRSANGLSALMPPGLLSNGPYLRRLGLVTLFFSGVPGLFLVLAIFLQSGFGLTALQSGLVTTPFPVGVMLASMTTERFGNRYLSARIAGGAALLMIGMVALQLVIRSIGADLNPYAFTLPLLVCGFGMGTAIMSLFQVTMSSVEPQDAGGGSGAMQAFQQIGAALGIAIAGQIFFGLLGEKGMAAGAATAPRFVEAAAMATTYSIAVFATLTVLVGVSAWRTRRDKTGRCHKPMKMLPGFGKATMRS</sequence>
<dbReference type="PANTHER" id="PTHR42718:SF39">
    <property type="entry name" value="ACTINORHODIN TRANSPORTER-RELATED"/>
    <property type="match status" value="1"/>
</dbReference>
<feature type="transmembrane region" description="Helical" evidence="5">
    <location>
        <begin position="437"/>
        <end position="459"/>
    </location>
</feature>
<evidence type="ECO:0000256" key="1">
    <source>
        <dbReference type="ARBA" id="ARBA00004141"/>
    </source>
</evidence>
<feature type="transmembrane region" description="Helical" evidence="5">
    <location>
        <begin position="66"/>
        <end position="85"/>
    </location>
</feature>
<keyword evidence="3 5" id="KW-1133">Transmembrane helix</keyword>
<evidence type="ECO:0000256" key="3">
    <source>
        <dbReference type="ARBA" id="ARBA00022989"/>
    </source>
</evidence>
<name>A0A6N6JL16_9RHOB</name>
<evidence type="ECO:0000256" key="4">
    <source>
        <dbReference type="ARBA" id="ARBA00023136"/>
    </source>
</evidence>
<accession>A0A6N6JL16</accession>
<feature type="transmembrane region" description="Helical" evidence="5">
    <location>
        <begin position="291"/>
        <end position="310"/>
    </location>
</feature>
<keyword evidence="4 5" id="KW-0472">Membrane</keyword>
<dbReference type="GO" id="GO:0022857">
    <property type="term" value="F:transmembrane transporter activity"/>
    <property type="evidence" value="ECO:0007669"/>
    <property type="project" value="InterPro"/>
</dbReference>
<dbReference type="Proteomes" id="UP000436822">
    <property type="component" value="Unassembled WGS sequence"/>
</dbReference>
<gene>
    <name evidence="7" type="primary">actII-2</name>
    <name evidence="7" type="ORF">KIN_36340</name>
</gene>
<dbReference type="InterPro" id="IPR011701">
    <property type="entry name" value="MFS"/>
</dbReference>
<dbReference type="Gene3D" id="1.20.1720.10">
    <property type="entry name" value="Multidrug resistance protein D"/>
    <property type="match status" value="1"/>
</dbReference>
<feature type="transmembrane region" description="Helical" evidence="5">
    <location>
        <begin position="154"/>
        <end position="178"/>
    </location>
</feature>
<feature type="transmembrane region" description="Helical" evidence="5">
    <location>
        <begin position="190"/>
        <end position="209"/>
    </location>
</feature>
<reference evidence="7 8" key="1">
    <citation type="submission" date="2019-12" db="EMBL/GenBank/DDBJ databases">
        <title>Litoreibacter badius sp. nov., a novel bacteriochlorophyll a-containing bacterium in the genus Litoreibacter.</title>
        <authorList>
            <person name="Kanamuro M."/>
            <person name="Takabe Y."/>
            <person name="Mori K."/>
            <person name="Takaichi S."/>
            <person name="Hanada S."/>
        </authorList>
    </citation>
    <scope>NUCLEOTIDE SEQUENCE [LARGE SCALE GENOMIC DNA]</scope>
    <source>
        <strain evidence="7 8">K6</strain>
    </source>
</reference>
<dbReference type="PANTHER" id="PTHR42718">
    <property type="entry name" value="MAJOR FACILITATOR SUPERFAMILY MULTIDRUG TRANSPORTER MFSC"/>
    <property type="match status" value="1"/>
</dbReference>
<evidence type="ECO:0000313" key="8">
    <source>
        <dbReference type="Proteomes" id="UP000436822"/>
    </source>
</evidence>
<feature type="transmembrane region" description="Helical" evidence="5">
    <location>
        <begin position="215"/>
        <end position="237"/>
    </location>
</feature>
<feature type="transmembrane region" description="Helical" evidence="5">
    <location>
        <begin position="37"/>
        <end position="54"/>
    </location>
</feature>
<dbReference type="Pfam" id="PF07690">
    <property type="entry name" value="MFS_1"/>
    <property type="match status" value="1"/>
</dbReference>
<feature type="transmembrane region" description="Helical" evidence="5">
    <location>
        <begin position="124"/>
        <end position="148"/>
    </location>
</feature>
<evidence type="ECO:0000256" key="5">
    <source>
        <dbReference type="SAM" id="Phobius"/>
    </source>
</evidence>
<comment type="subcellular location">
    <subcellularLocation>
        <location evidence="1">Membrane</location>
        <topology evidence="1">Multi-pass membrane protein</topology>
    </subcellularLocation>
</comment>
<organism evidence="7 8">
    <name type="scientific">Litoreibacter roseus</name>
    <dbReference type="NCBI Taxonomy" id="2601869"/>
    <lineage>
        <taxon>Bacteria</taxon>
        <taxon>Pseudomonadati</taxon>
        <taxon>Pseudomonadota</taxon>
        <taxon>Alphaproteobacteria</taxon>
        <taxon>Rhodobacterales</taxon>
        <taxon>Roseobacteraceae</taxon>
        <taxon>Litoreibacter</taxon>
    </lineage>
</organism>
<dbReference type="InterPro" id="IPR020846">
    <property type="entry name" value="MFS_dom"/>
</dbReference>
<dbReference type="Gene3D" id="1.20.1250.20">
    <property type="entry name" value="MFS general substrate transporter like domains"/>
    <property type="match status" value="1"/>
</dbReference>
<dbReference type="PROSITE" id="PS50850">
    <property type="entry name" value="MFS"/>
    <property type="match status" value="1"/>
</dbReference>
<dbReference type="PRINTS" id="PR01036">
    <property type="entry name" value="TCRTETB"/>
</dbReference>
<feature type="transmembrane region" description="Helical" evidence="5">
    <location>
        <begin position="322"/>
        <end position="344"/>
    </location>
</feature>
<keyword evidence="8" id="KW-1185">Reference proteome</keyword>
<feature type="transmembrane region" description="Helical" evidence="5">
    <location>
        <begin position="264"/>
        <end position="285"/>
    </location>
</feature>
<evidence type="ECO:0000313" key="7">
    <source>
        <dbReference type="EMBL" id="GFE66560.1"/>
    </source>
</evidence>
<comment type="caution">
    <text evidence="7">The sequence shown here is derived from an EMBL/GenBank/DDBJ whole genome shotgun (WGS) entry which is preliminary data.</text>
</comment>